<dbReference type="EMBL" id="AP019769">
    <property type="protein sequence ID" value="BBL45579.1"/>
    <property type="molecule type" value="Genomic_DNA"/>
</dbReference>
<protein>
    <submittedName>
        <fullName evidence="1">N-glycosylase/DNA lyase</fullName>
    </submittedName>
</protein>
<reference evidence="2" key="1">
    <citation type="journal article" date="2022" name="Int. J. Syst. Evol. Microbiol.">
        <title>Nanobdella aerobiophila gen. nov., sp. nov., a thermoacidophilic, obligate ectosymbiotic archaeon, and proposal of Nanobdellaceae fam. nov., Nanobdellales ord. nov. and Nanobdellia class. nov.</title>
        <authorList>
            <person name="Kato S."/>
            <person name="Ogasawara A."/>
            <person name="Itoh T."/>
            <person name="Sakai H.D."/>
            <person name="Shimizu M."/>
            <person name="Yuki M."/>
            <person name="Kaneko M."/>
            <person name="Takashina T."/>
            <person name="Ohkuma M."/>
        </authorList>
    </citation>
    <scope>NUCLEOTIDE SEQUENCE [LARGE SCALE GENOMIC DNA]</scope>
    <source>
        <strain evidence="2">MJ1</strain>
    </source>
</reference>
<organism evidence="1 2">
    <name type="scientific">Nanobdella aerobiophila</name>
    <dbReference type="NCBI Taxonomy" id="2586965"/>
    <lineage>
        <taxon>Archaea</taxon>
        <taxon>Nanobdellota</taxon>
        <taxon>Nanobdellia</taxon>
        <taxon>Nanobdellales</taxon>
        <taxon>Nanobdellaceae</taxon>
        <taxon>Nanobdella</taxon>
    </lineage>
</organism>
<dbReference type="Gene3D" id="1.10.340.30">
    <property type="entry name" value="Hypothetical protein, domain 2"/>
    <property type="match status" value="1"/>
</dbReference>
<dbReference type="GO" id="GO:0003906">
    <property type="term" value="F:DNA-(apurinic or apyrimidinic site) endonuclease activity"/>
    <property type="evidence" value="ECO:0007669"/>
    <property type="project" value="InterPro"/>
</dbReference>
<name>A0A915WRT5_9ARCH</name>
<evidence type="ECO:0000313" key="1">
    <source>
        <dbReference type="EMBL" id="BBL45579.1"/>
    </source>
</evidence>
<dbReference type="Pfam" id="PF09171">
    <property type="entry name" value="AGOG"/>
    <property type="match status" value="1"/>
</dbReference>
<dbReference type="InterPro" id="IPR015254">
    <property type="entry name" value="AGOG-like"/>
</dbReference>
<dbReference type="SUPFAM" id="SSF48150">
    <property type="entry name" value="DNA-glycosylase"/>
    <property type="match status" value="1"/>
</dbReference>
<dbReference type="GO" id="GO:0006281">
    <property type="term" value="P:DNA repair"/>
    <property type="evidence" value="ECO:0007669"/>
    <property type="project" value="InterPro"/>
</dbReference>
<gene>
    <name evidence="1" type="ORF">MJ1_0417</name>
</gene>
<sequence>MNLIELLKRFSIDEVLYYEENYDKQYIYLRNLYNKINNRDIFLKIIVINSLLAFQLIYKGELFWKKFSDYFSINYYDIYNDFIDFIYKYNSRLKETKVKRLDKIYNWIKDKDLLIYKDNLLGFNNEIASVMGQNYEDKTIVFSTKIFGYGLRIIGYKIIYPYEIYIPVDNRISKISKDKKFWISLSKEVNIPLLHIDSVIWITMGIDRKEINNINNKSFKEKIEDLKDYLDSIIKY</sequence>
<evidence type="ECO:0000313" key="2">
    <source>
        <dbReference type="Proteomes" id="UP001055553"/>
    </source>
</evidence>
<accession>A0A915WRT5</accession>
<proteinExistence type="predicted"/>
<keyword evidence="2" id="KW-1185">Reference proteome</keyword>
<dbReference type="AlphaFoldDB" id="A0A915WRT5"/>
<dbReference type="GO" id="GO:0016799">
    <property type="term" value="F:hydrolase activity, hydrolyzing N-glycosyl compounds"/>
    <property type="evidence" value="ECO:0007669"/>
    <property type="project" value="InterPro"/>
</dbReference>
<dbReference type="GO" id="GO:0016829">
    <property type="term" value="F:lyase activity"/>
    <property type="evidence" value="ECO:0007669"/>
    <property type="project" value="UniProtKB-KW"/>
</dbReference>
<dbReference type="Proteomes" id="UP001055553">
    <property type="component" value="Chromosome"/>
</dbReference>
<dbReference type="GeneID" id="74568363"/>
<dbReference type="KEGG" id="naer:MJ1_0417"/>
<dbReference type="InterPro" id="IPR011257">
    <property type="entry name" value="DNA_glycosylase"/>
</dbReference>
<keyword evidence="1" id="KW-0456">Lyase</keyword>
<dbReference type="RefSeq" id="WP_258392896.1">
    <property type="nucleotide sequence ID" value="NZ_AP019769.1"/>
</dbReference>